<dbReference type="GeneTree" id="ENSGT01030000235278"/>
<sequence length="126" mass="14084">FSPSSTENKHMTNTCPLRLWGCMSGKGTGEMTVVNSSINAQVYIDILDSFLIPSIEQMFGDNEIIFQDVNASCHRAKTQQRFKSVLKLVTQCTTNSSSCARILTLHYPAGKLYVGLAKRTFQMPRM</sequence>
<reference evidence="1" key="3">
    <citation type="submission" date="2025-08" db="UniProtKB">
        <authorList>
            <consortium name="Ensembl"/>
        </authorList>
    </citation>
    <scope>IDENTIFICATION</scope>
</reference>
<dbReference type="AlphaFoldDB" id="A0A3B1JVG5"/>
<proteinExistence type="predicted"/>
<reference evidence="2" key="1">
    <citation type="submission" date="2013-03" db="EMBL/GenBank/DDBJ databases">
        <authorList>
            <person name="Jeffery W."/>
            <person name="Warren W."/>
            <person name="Wilson R.K."/>
        </authorList>
    </citation>
    <scope>NUCLEOTIDE SEQUENCE</scope>
    <source>
        <strain evidence="2">female</strain>
    </source>
</reference>
<accession>A0A3B1JVG5</accession>
<evidence type="ECO:0000313" key="2">
    <source>
        <dbReference type="Proteomes" id="UP000018467"/>
    </source>
</evidence>
<keyword evidence="2" id="KW-1185">Reference proteome</keyword>
<dbReference type="Proteomes" id="UP000018467">
    <property type="component" value="Unassembled WGS sequence"/>
</dbReference>
<dbReference type="GO" id="GO:0003676">
    <property type="term" value="F:nucleic acid binding"/>
    <property type="evidence" value="ECO:0007669"/>
    <property type="project" value="InterPro"/>
</dbReference>
<dbReference type="Bgee" id="ENSAMXG00000033362">
    <property type="expression patterns" value="Expressed in mesonephros and 1 other cell type or tissue"/>
</dbReference>
<protein>
    <recommendedName>
        <fullName evidence="3">Tc1-like transposase DDE domain-containing protein</fullName>
    </recommendedName>
</protein>
<dbReference type="InterPro" id="IPR036397">
    <property type="entry name" value="RNaseH_sf"/>
</dbReference>
<dbReference type="Ensembl" id="ENSAMXT00000031633.1">
    <property type="protein sequence ID" value="ENSAMXP00000046417.1"/>
    <property type="gene ID" value="ENSAMXG00000033362.1"/>
</dbReference>
<name>A0A3B1JVG5_ASTMX</name>
<dbReference type="Gene3D" id="3.30.420.10">
    <property type="entry name" value="Ribonuclease H-like superfamily/Ribonuclease H"/>
    <property type="match status" value="1"/>
</dbReference>
<dbReference type="InParanoid" id="A0A3B1JVG5"/>
<evidence type="ECO:0008006" key="3">
    <source>
        <dbReference type="Google" id="ProtNLM"/>
    </source>
</evidence>
<reference evidence="1" key="4">
    <citation type="submission" date="2025-09" db="UniProtKB">
        <authorList>
            <consortium name="Ensembl"/>
        </authorList>
    </citation>
    <scope>IDENTIFICATION</scope>
</reference>
<evidence type="ECO:0000313" key="1">
    <source>
        <dbReference type="Ensembl" id="ENSAMXP00000046417.1"/>
    </source>
</evidence>
<organism evidence="1 2">
    <name type="scientific">Astyanax mexicanus</name>
    <name type="common">Blind cave fish</name>
    <name type="synonym">Astyanax fasciatus mexicanus</name>
    <dbReference type="NCBI Taxonomy" id="7994"/>
    <lineage>
        <taxon>Eukaryota</taxon>
        <taxon>Metazoa</taxon>
        <taxon>Chordata</taxon>
        <taxon>Craniata</taxon>
        <taxon>Vertebrata</taxon>
        <taxon>Euteleostomi</taxon>
        <taxon>Actinopterygii</taxon>
        <taxon>Neopterygii</taxon>
        <taxon>Teleostei</taxon>
        <taxon>Ostariophysi</taxon>
        <taxon>Characiformes</taxon>
        <taxon>Characoidei</taxon>
        <taxon>Acestrorhamphidae</taxon>
        <taxon>Acestrorhamphinae</taxon>
        <taxon>Astyanax</taxon>
    </lineage>
</organism>
<reference evidence="2" key="2">
    <citation type="journal article" date="2014" name="Nat. Commun.">
        <title>The cavefish genome reveals candidate genes for eye loss.</title>
        <authorList>
            <person name="McGaugh S.E."/>
            <person name="Gross J.B."/>
            <person name="Aken B."/>
            <person name="Blin M."/>
            <person name="Borowsky R."/>
            <person name="Chalopin D."/>
            <person name="Hinaux H."/>
            <person name="Jeffery W.R."/>
            <person name="Keene A."/>
            <person name="Ma L."/>
            <person name="Minx P."/>
            <person name="Murphy D."/>
            <person name="O'Quin K.E."/>
            <person name="Retaux S."/>
            <person name="Rohner N."/>
            <person name="Searle S.M."/>
            <person name="Stahl B.A."/>
            <person name="Tabin C."/>
            <person name="Volff J.N."/>
            <person name="Yoshizawa M."/>
            <person name="Warren W.C."/>
        </authorList>
    </citation>
    <scope>NUCLEOTIDE SEQUENCE [LARGE SCALE GENOMIC DNA]</scope>
    <source>
        <strain evidence="2">female</strain>
    </source>
</reference>